<reference evidence="2" key="1">
    <citation type="journal article" date="2020" name="J. Eukaryot. Microbiol.">
        <title>De novo Sequencing, Assembly and Annotation of the Transcriptome for the Free-Living Testate Amoeba Arcella intermedia.</title>
        <authorList>
            <person name="Ribeiro G.M."/>
            <person name="Porfirio-Sousa A.L."/>
            <person name="Maurer-Alcala X.X."/>
            <person name="Katz L.A."/>
            <person name="Lahr D.J.G."/>
        </authorList>
    </citation>
    <scope>NUCLEOTIDE SEQUENCE</scope>
</reference>
<organism evidence="2">
    <name type="scientific">Arcella intermedia</name>
    <dbReference type="NCBI Taxonomy" id="1963864"/>
    <lineage>
        <taxon>Eukaryota</taxon>
        <taxon>Amoebozoa</taxon>
        <taxon>Tubulinea</taxon>
        <taxon>Elardia</taxon>
        <taxon>Arcellinida</taxon>
        <taxon>Sphaerothecina</taxon>
        <taxon>Arcellidae</taxon>
        <taxon>Arcella</taxon>
    </lineage>
</organism>
<dbReference type="InterPro" id="IPR000210">
    <property type="entry name" value="BTB/POZ_dom"/>
</dbReference>
<proteinExistence type="predicted"/>
<dbReference type="Gene3D" id="3.30.710.10">
    <property type="entry name" value="Potassium Channel Kv1.1, Chain A"/>
    <property type="match status" value="1"/>
</dbReference>
<name>A0A6B2LFQ6_9EUKA</name>
<dbReference type="GO" id="GO:0051260">
    <property type="term" value="P:protein homooligomerization"/>
    <property type="evidence" value="ECO:0007669"/>
    <property type="project" value="InterPro"/>
</dbReference>
<dbReference type="InterPro" id="IPR045068">
    <property type="entry name" value="BACURD1-3"/>
</dbReference>
<sequence length="239" mass="27224">MDVGGKCFSTHRTTLLKSSGFFKSKFGGSFVLKPEEDGTYFIDRDGFTFRHVLNFLRTGRVPFHLSDEERESLREDADYYALPELFEGLCGGLMGPIVALERREEVRGTEVVLFGGNEGKVIASRGFPEPVREKDRNREWNSGTKGFGCLVIEFDHLAVVDVLSIDLRSCEVFGVDIECGGTWRPLIPANPNHRSSPKDQGNLFHFSKLNSPPTRRIKVWVERGYYSSIWWIEALGFWY</sequence>
<dbReference type="PANTHER" id="PTHR11145">
    <property type="entry name" value="BTB/POZ DOMAIN-CONTAINING ADAPTER FOR CUL3-MEDIATED RHOA DEGRADATION PROTEIN FAMILY MEMBER"/>
    <property type="match status" value="1"/>
</dbReference>
<evidence type="ECO:0000313" key="2">
    <source>
        <dbReference type="EMBL" id="NDV35815.1"/>
    </source>
</evidence>
<dbReference type="EMBL" id="GIBP01006846">
    <property type="protein sequence ID" value="NDV35815.1"/>
    <property type="molecule type" value="Transcribed_RNA"/>
</dbReference>
<dbReference type="InterPro" id="IPR003131">
    <property type="entry name" value="T1-type_BTB"/>
</dbReference>
<feature type="domain" description="BTB" evidence="1">
    <location>
        <begin position="1"/>
        <end position="65"/>
    </location>
</feature>
<accession>A0A6B2LFQ6</accession>
<dbReference type="SMART" id="SM00225">
    <property type="entry name" value="BTB"/>
    <property type="match status" value="1"/>
</dbReference>
<dbReference type="Pfam" id="PF02214">
    <property type="entry name" value="BTB_2"/>
    <property type="match status" value="1"/>
</dbReference>
<dbReference type="CDD" id="cd18316">
    <property type="entry name" value="BTB_POZ_KCTD-like"/>
    <property type="match status" value="1"/>
</dbReference>
<dbReference type="AlphaFoldDB" id="A0A6B2LFQ6"/>
<protein>
    <recommendedName>
        <fullName evidence="1">BTB domain-containing protein</fullName>
    </recommendedName>
</protein>
<dbReference type="InterPro" id="IPR011333">
    <property type="entry name" value="SKP1/BTB/POZ_sf"/>
</dbReference>
<evidence type="ECO:0000259" key="1">
    <source>
        <dbReference type="PROSITE" id="PS50097"/>
    </source>
</evidence>
<dbReference type="SUPFAM" id="SSF54695">
    <property type="entry name" value="POZ domain"/>
    <property type="match status" value="1"/>
</dbReference>
<dbReference type="PANTHER" id="PTHR11145:SF8">
    <property type="entry name" value="RE57120P"/>
    <property type="match status" value="1"/>
</dbReference>
<dbReference type="PROSITE" id="PS50097">
    <property type="entry name" value="BTB"/>
    <property type="match status" value="1"/>
</dbReference>